<dbReference type="Gene3D" id="1.10.287.130">
    <property type="match status" value="1"/>
</dbReference>
<dbReference type="SMART" id="SM00387">
    <property type="entry name" value="HATPase_c"/>
    <property type="match status" value="1"/>
</dbReference>
<dbReference type="CDD" id="cd16943">
    <property type="entry name" value="HATPase_AtoS-like"/>
    <property type="match status" value="1"/>
</dbReference>
<dbReference type="InterPro" id="IPR003594">
    <property type="entry name" value="HATPase_dom"/>
</dbReference>
<evidence type="ECO:0000256" key="1">
    <source>
        <dbReference type="ARBA" id="ARBA00000085"/>
    </source>
</evidence>
<reference evidence="6 7" key="1">
    <citation type="submission" date="2018-12" db="EMBL/GenBank/DDBJ databases">
        <title>Pseudomonas aeruginosa Diversity Panel.</title>
        <authorList>
            <person name="Snesrud E."/>
            <person name="Mcgann P."/>
        </authorList>
    </citation>
    <scope>NUCLEOTIDE SEQUENCE [LARGE SCALE GENOMIC DNA]</scope>
    <source>
        <strain evidence="6 7">MRSN6241</strain>
    </source>
</reference>
<keyword evidence="4" id="KW-0175">Coiled coil</keyword>
<name>A0ABD7K201_PSEAI</name>
<comment type="catalytic activity">
    <reaction evidence="1">
        <text>ATP + protein L-histidine = ADP + protein N-phospho-L-histidine.</text>
        <dbReference type="EC" id="2.7.13.3"/>
    </reaction>
</comment>
<evidence type="ECO:0000313" key="6">
    <source>
        <dbReference type="EMBL" id="RTS45635.1"/>
    </source>
</evidence>
<dbReference type="PROSITE" id="PS50109">
    <property type="entry name" value="HIS_KIN"/>
    <property type="match status" value="1"/>
</dbReference>
<feature type="coiled-coil region" evidence="4">
    <location>
        <begin position="160"/>
        <end position="208"/>
    </location>
</feature>
<comment type="caution">
    <text evidence="6">The sequence shown here is derived from an EMBL/GenBank/DDBJ whole genome shotgun (WGS) entry which is preliminary data.</text>
</comment>
<dbReference type="AlphaFoldDB" id="A0ABD7K201"/>
<evidence type="ECO:0000259" key="5">
    <source>
        <dbReference type="PROSITE" id="PS50109"/>
    </source>
</evidence>
<dbReference type="Pfam" id="PF02518">
    <property type="entry name" value="HATPase_c"/>
    <property type="match status" value="1"/>
</dbReference>
<keyword evidence="6" id="KW-0808">Transferase</keyword>
<organism evidence="6 7">
    <name type="scientific">Pseudomonas aeruginosa</name>
    <dbReference type="NCBI Taxonomy" id="287"/>
    <lineage>
        <taxon>Bacteria</taxon>
        <taxon>Pseudomonadati</taxon>
        <taxon>Pseudomonadota</taxon>
        <taxon>Gammaproteobacteria</taxon>
        <taxon>Pseudomonadales</taxon>
        <taxon>Pseudomonadaceae</taxon>
        <taxon>Pseudomonas</taxon>
    </lineage>
</organism>
<accession>A0ABD7K201</accession>
<dbReference type="InterPro" id="IPR004358">
    <property type="entry name" value="Sig_transdc_His_kin-like_C"/>
</dbReference>
<dbReference type="SUPFAM" id="SSF55874">
    <property type="entry name" value="ATPase domain of HSP90 chaperone/DNA topoisomerase II/histidine kinase"/>
    <property type="match status" value="1"/>
</dbReference>
<dbReference type="CDD" id="cd00082">
    <property type="entry name" value="HisKA"/>
    <property type="match status" value="1"/>
</dbReference>
<dbReference type="PRINTS" id="PR00344">
    <property type="entry name" value="BCTRLSENSOR"/>
</dbReference>
<evidence type="ECO:0000313" key="7">
    <source>
        <dbReference type="Proteomes" id="UP000276985"/>
    </source>
</evidence>
<dbReference type="RefSeq" id="WP_079262173.1">
    <property type="nucleotide sequence ID" value="NZ_JAOYTE010000008.1"/>
</dbReference>
<dbReference type="GO" id="GO:0004673">
    <property type="term" value="F:protein histidine kinase activity"/>
    <property type="evidence" value="ECO:0007669"/>
    <property type="project" value="UniProtKB-EC"/>
</dbReference>
<evidence type="ECO:0000256" key="4">
    <source>
        <dbReference type="SAM" id="Coils"/>
    </source>
</evidence>
<dbReference type="PANTHER" id="PTHR43065:SF50">
    <property type="entry name" value="HISTIDINE KINASE"/>
    <property type="match status" value="1"/>
</dbReference>
<keyword evidence="3" id="KW-0597">Phosphoprotein</keyword>
<keyword evidence="6" id="KW-0418">Kinase</keyword>
<dbReference type="Gene3D" id="3.30.565.10">
    <property type="entry name" value="Histidine kinase-like ATPase, C-terminal domain"/>
    <property type="match status" value="1"/>
</dbReference>
<dbReference type="InterPro" id="IPR005467">
    <property type="entry name" value="His_kinase_dom"/>
</dbReference>
<dbReference type="SUPFAM" id="SSF47384">
    <property type="entry name" value="Homodimeric domain of signal transducing histidine kinase"/>
    <property type="match status" value="1"/>
</dbReference>
<dbReference type="InterPro" id="IPR036890">
    <property type="entry name" value="HATPase_C_sf"/>
</dbReference>
<dbReference type="PANTHER" id="PTHR43065">
    <property type="entry name" value="SENSOR HISTIDINE KINASE"/>
    <property type="match status" value="1"/>
</dbReference>
<dbReference type="InterPro" id="IPR036097">
    <property type="entry name" value="HisK_dim/P_sf"/>
</dbReference>
<evidence type="ECO:0000256" key="2">
    <source>
        <dbReference type="ARBA" id="ARBA00012438"/>
    </source>
</evidence>
<dbReference type="InterPro" id="IPR003661">
    <property type="entry name" value="HisK_dim/P_dom"/>
</dbReference>
<feature type="domain" description="Histidine kinase" evidence="5">
    <location>
        <begin position="217"/>
        <end position="462"/>
    </location>
</feature>
<dbReference type="Proteomes" id="UP000276985">
    <property type="component" value="Unassembled WGS sequence"/>
</dbReference>
<protein>
    <recommendedName>
        <fullName evidence="2">histidine kinase</fullName>
        <ecNumber evidence="2">2.7.13.3</ecNumber>
    </recommendedName>
</protein>
<evidence type="ECO:0000256" key="3">
    <source>
        <dbReference type="ARBA" id="ARBA00022553"/>
    </source>
</evidence>
<dbReference type="EMBL" id="RXTL01000020">
    <property type="protein sequence ID" value="RTS45635.1"/>
    <property type="molecule type" value="Genomic_DNA"/>
</dbReference>
<sequence>MFQASIVLLRSGRRHAGEPCGRPEERIMETLPIRNRRLLVVEELQVERDRLCAALAGDYEVDAVASGEDAPARVRAALDVDQPYAVAFLGMSLVSGRCSLPGLLWQLDPRLQLVICSRPAEFPLLAALAAEERLLLLGSPAQGAEVRQMAGNLCAKWSLAAYLQSQVSRMERDIQRITDEIGRARDALRKEIGERQELESQLVQTEKLASIGHLAAGVAHEINNPISYISSNYTTLEDHVRRLLEVLQAYEEARPAIRDQALADRLEQLGERVELAFVKEDVAVLLRESREGIGRVRKIVQDLKNFSRVDSEDDWQWANLHQGIESTLNIVASELKYRADVIREYGELPEVRCLPSQINQVVMNLVMNAAQAMGPERGRIVIRTGCDKENAWIEVEDSGQGIAADVLPRIFDPFFTTKPVGKGTGLGLSLSYGIVQKHAGTIEVRSQPGVGSAFRIVLPLEAPGHTGGTRGN</sequence>
<proteinExistence type="predicted"/>
<dbReference type="EC" id="2.7.13.3" evidence="2"/>
<gene>
    <name evidence="6" type="ORF">DY940_15215</name>
</gene>